<dbReference type="EMBL" id="CAEZSR010000264">
    <property type="protein sequence ID" value="CAB4595170.1"/>
    <property type="molecule type" value="Genomic_DNA"/>
</dbReference>
<organism evidence="2">
    <name type="scientific">freshwater metagenome</name>
    <dbReference type="NCBI Taxonomy" id="449393"/>
    <lineage>
        <taxon>unclassified sequences</taxon>
        <taxon>metagenomes</taxon>
        <taxon>ecological metagenomes</taxon>
    </lineage>
</organism>
<dbReference type="CDD" id="cd03788">
    <property type="entry name" value="GT20_TPS"/>
    <property type="match status" value="1"/>
</dbReference>
<name>A0A6J6G3K9_9ZZZZ</name>
<dbReference type="GO" id="GO:0004805">
    <property type="term" value="F:trehalose-phosphatase activity"/>
    <property type="evidence" value="ECO:0007669"/>
    <property type="project" value="TreeGrafter"/>
</dbReference>
<protein>
    <submittedName>
        <fullName evidence="2">Unannotated protein</fullName>
    </submittedName>
</protein>
<feature type="compositionally biased region" description="Pro residues" evidence="1">
    <location>
        <begin position="1"/>
        <end position="10"/>
    </location>
</feature>
<evidence type="ECO:0000256" key="1">
    <source>
        <dbReference type="SAM" id="MobiDB-lite"/>
    </source>
</evidence>
<dbReference type="Pfam" id="PF00982">
    <property type="entry name" value="Glyco_transf_20"/>
    <property type="match status" value="1"/>
</dbReference>
<reference evidence="2" key="1">
    <citation type="submission" date="2020-05" db="EMBL/GenBank/DDBJ databases">
        <authorList>
            <person name="Chiriac C."/>
            <person name="Salcher M."/>
            <person name="Ghai R."/>
            <person name="Kavagutti S V."/>
        </authorList>
    </citation>
    <scope>NUCLEOTIDE SEQUENCE</scope>
</reference>
<dbReference type="InterPro" id="IPR001830">
    <property type="entry name" value="Glyco_trans_20"/>
</dbReference>
<feature type="region of interest" description="Disordered" evidence="1">
    <location>
        <begin position="1"/>
        <end position="25"/>
    </location>
</feature>
<sequence length="490" mass="53799">MSTPTPAAPPRPDRPGCPGRPERPDLVVVANRLPVRQVPGDGGSTWERSPGGLVSALESVVRTSSMSWVGWSGAADDPEHPALTSFEQDGIRLHPVPVTDDERQGSYDGFSNGTLWPLFHDAIFVPQFHEHWWEAYRSVNRRFAERTARVAPHGAAVWIHDYQLMLVPRLLRELRPDLRIGFFLHIPFPAQELYLRLPWRAALTDGLLGADVVGFQTTVGADNFRLVTRRLLGARVEGRDVVRAGRRTHVGTYPVGIDADRVRRIASDPATVARAAAIRAELGSPRTVLLGVDRLDYTKGIEVRLRAYRGLLEAGRVDPATTVFVQIAQPSRDEAPGYAETRASVEQMAGSINGDFSALGGAAVKYLHQGQDLAELVALYRAADVMVVTPFRDGMNLVAKEYVAAQVDLDGVLILSEFAGAAHQMRQAVLVNPFDVRGLEDAIDEAVNGDRRQHRRRMASLVRGVHRDDAASWAEHFLGDLRPTPTAASA</sequence>
<dbReference type="PANTHER" id="PTHR10788:SF106">
    <property type="entry name" value="BCDNA.GH08860"/>
    <property type="match status" value="1"/>
</dbReference>
<dbReference type="GO" id="GO:0003825">
    <property type="term" value="F:alpha,alpha-trehalose-phosphate synthase (UDP-forming) activity"/>
    <property type="evidence" value="ECO:0007669"/>
    <property type="project" value="TreeGrafter"/>
</dbReference>
<evidence type="ECO:0000313" key="2">
    <source>
        <dbReference type="EMBL" id="CAB4595170.1"/>
    </source>
</evidence>
<dbReference type="SUPFAM" id="SSF53756">
    <property type="entry name" value="UDP-Glycosyltransferase/glycogen phosphorylase"/>
    <property type="match status" value="1"/>
</dbReference>
<gene>
    <name evidence="2" type="ORF">UFOPK1493_03962</name>
</gene>
<dbReference type="GO" id="GO:0005992">
    <property type="term" value="P:trehalose biosynthetic process"/>
    <property type="evidence" value="ECO:0007669"/>
    <property type="project" value="InterPro"/>
</dbReference>
<accession>A0A6J6G3K9</accession>
<dbReference type="AlphaFoldDB" id="A0A6J6G3K9"/>
<dbReference type="GO" id="GO:0005829">
    <property type="term" value="C:cytosol"/>
    <property type="evidence" value="ECO:0007669"/>
    <property type="project" value="TreeGrafter"/>
</dbReference>
<dbReference type="PANTHER" id="PTHR10788">
    <property type="entry name" value="TREHALOSE-6-PHOSPHATE SYNTHASE"/>
    <property type="match status" value="1"/>
</dbReference>
<dbReference type="Gene3D" id="3.40.50.2000">
    <property type="entry name" value="Glycogen Phosphorylase B"/>
    <property type="match status" value="2"/>
</dbReference>
<proteinExistence type="predicted"/>